<proteinExistence type="predicted"/>
<evidence type="ECO:0000313" key="2">
    <source>
        <dbReference type="Proteomes" id="UP000010164"/>
    </source>
</evidence>
<keyword evidence="2" id="KW-1185">Reference proteome</keyword>
<dbReference type="STRING" id="1177179.A11A3_16822"/>
<organism evidence="1 2">
    <name type="scientific">Alcanivorax hongdengensis A-11-3</name>
    <dbReference type="NCBI Taxonomy" id="1177179"/>
    <lineage>
        <taxon>Bacteria</taxon>
        <taxon>Pseudomonadati</taxon>
        <taxon>Pseudomonadota</taxon>
        <taxon>Gammaproteobacteria</taxon>
        <taxon>Oceanospirillales</taxon>
        <taxon>Alcanivoracaceae</taxon>
        <taxon>Alcanivorax</taxon>
    </lineage>
</organism>
<comment type="caution">
    <text evidence="1">The sequence shown here is derived from an EMBL/GenBank/DDBJ whole genome shotgun (WGS) entry which is preliminary data.</text>
</comment>
<protein>
    <submittedName>
        <fullName evidence="1">Uncharacterized protein</fullName>
    </submittedName>
</protein>
<sequence>MADYRPSDEVEADLKDKERDRFVTYMDATGQLVNRPVDLVAAKEAKENAGPGYQTVAQDQYLETYREIRSDCCKHLIDDAIALHLNRQRSIHFGDESALMVGDEPYRAVLLAPDEGVSAIDVRAYLKNKGYVAAQILWLDSSGTPVLLVDQPFTRRYEENWYRYGYLEGTLPRQQGQTYLVVFLPYTQDHPSTDGLTATLSGDLVVTGVANE</sequence>
<dbReference type="Proteomes" id="UP000010164">
    <property type="component" value="Unassembled WGS sequence"/>
</dbReference>
<dbReference type="EMBL" id="AMRJ01000052">
    <property type="protein sequence ID" value="EKF72808.1"/>
    <property type="molecule type" value="Genomic_DNA"/>
</dbReference>
<accession>L0W7W5</accession>
<dbReference type="AlphaFoldDB" id="L0W7W5"/>
<name>L0W7W5_9GAMM</name>
<evidence type="ECO:0000313" key="1">
    <source>
        <dbReference type="EMBL" id="EKF72808.1"/>
    </source>
</evidence>
<dbReference type="eggNOG" id="ENOG5033E9E">
    <property type="taxonomic scope" value="Bacteria"/>
</dbReference>
<dbReference type="PATRIC" id="fig|1177179.3.peg.3305"/>
<reference evidence="1 2" key="1">
    <citation type="journal article" date="2012" name="J. Bacteriol.">
        <title>Genome Sequence of the Alkane-Degrading Bacterium Alcanivorax hongdengensis Type Strain A-11-3.</title>
        <authorList>
            <person name="Lai Q."/>
            <person name="Shao Z."/>
        </authorList>
    </citation>
    <scope>NUCLEOTIDE SEQUENCE [LARGE SCALE GENOMIC DNA]</scope>
    <source>
        <strain evidence="1 2">A-11-3</strain>
    </source>
</reference>
<gene>
    <name evidence="1" type="ORF">A11A3_16822</name>
</gene>